<reference evidence="3" key="1">
    <citation type="submission" date="2010-06" db="EMBL/GenBank/DDBJ databases">
        <authorList>
            <person name="Jiang H."/>
            <person name="Abraham K."/>
            <person name="Ali S."/>
            <person name="Alsbrooks S.L."/>
            <person name="Anim B.N."/>
            <person name="Anosike U.S."/>
            <person name="Attaway T."/>
            <person name="Bandaranaike D.P."/>
            <person name="Battles P.K."/>
            <person name="Bell S.N."/>
            <person name="Bell A.V."/>
            <person name="Beltran B."/>
            <person name="Bickham C."/>
            <person name="Bustamante Y."/>
            <person name="Caleb T."/>
            <person name="Canada A."/>
            <person name="Cardenas V."/>
            <person name="Carter K."/>
            <person name="Chacko J."/>
            <person name="Chandrabose M.N."/>
            <person name="Chavez D."/>
            <person name="Chavez A."/>
            <person name="Chen L."/>
            <person name="Chu H.-S."/>
            <person name="Claassen K.J."/>
            <person name="Cockrell R."/>
            <person name="Collins M."/>
            <person name="Cooper J.A."/>
            <person name="Cree A."/>
            <person name="Curry S.M."/>
            <person name="Da Y."/>
            <person name="Dao M.D."/>
            <person name="Das B."/>
            <person name="Davila M.-L."/>
            <person name="Davy-Carroll L."/>
            <person name="Denson S."/>
            <person name="Dinh H."/>
            <person name="Ebong V.E."/>
            <person name="Edwards J.R."/>
            <person name="Egan A."/>
            <person name="El-Daye J."/>
            <person name="Escobedo L."/>
            <person name="Fernandez S."/>
            <person name="Fernando P.R."/>
            <person name="Flagg N."/>
            <person name="Forbes L.D."/>
            <person name="Fowler R.G."/>
            <person name="Fu Q."/>
            <person name="Gabisi R.A."/>
            <person name="Ganer J."/>
            <person name="Garbino Pronczuk A."/>
            <person name="Garcia R.M."/>
            <person name="Garner T."/>
            <person name="Garrett T.E."/>
            <person name="Gonzalez D.A."/>
            <person name="Hamid H."/>
            <person name="Hawkins E.S."/>
            <person name="Hirani K."/>
            <person name="Hogues M.E."/>
            <person name="Hollins B."/>
            <person name="Hsiao C.-H."/>
            <person name="Jabil R."/>
            <person name="James M.L."/>
            <person name="Jhangiani S.N."/>
            <person name="Johnson B."/>
            <person name="Johnson Q."/>
            <person name="Joshi V."/>
            <person name="Kalu J.B."/>
            <person name="Kam C."/>
            <person name="Kashfia A."/>
            <person name="Keebler J."/>
            <person name="Kisamo H."/>
            <person name="Kovar C.L."/>
            <person name="Lago L.A."/>
            <person name="Lai C.-Y."/>
            <person name="Laidlaw J."/>
            <person name="Lara F."/>
            <person name="Le T.-K."/>
            <person name="Lee S.L."/>
            <person name="Legall F.H."/>
            <person name="Lemon S.J."/>
            <person name="Lewis L.R."/>
            <person name="Li B."/>
            <person name="Liu Y."/>
            <person name="Liu Y.-S."/>
            <person name="Lopez J."/>
            <person name="Lozado R.J."/>
            <person name="Lu J."/>
            <person name="Madu R.C."/>
            <person name="Maheshwari M."/>
            <person name="Maheshwari R."/>
            <person name="Malloy K."/>
            <person name="Martinez E."/>
            <person name="Mathew T."/>
            <person name="Mercado I.C."/>
            <person name="Mercado C."/>
            <person name="Meyer B."/>
            <person name="Montgomery K."/>
            <person name="Morgan M.B."/>
            <person name="Munidasa M."/>
            <person name="Nazareth L.V."/>
            <person name="Nelson J."/>
            <person name="Ng B.M."/>
            <person name="Nguyen N.B."/>
            <person name="Nguyen P.Q."/>
            <person name="Nguyen T."/>
            <person name="Obregon M."/>
            <person name="Okwuonu G.O."/>
            <person name="Onwere C.G."/>
            <person name="Orozco G."/>
            <person name="Parra A."/>
            <person name="Patel S."/>
            <person name="Patil S."/>
            <person name="Perez A."/>
            <person name="Perez Y."/>
            <person name="Pham C."/>
            <person name="Primus E.L."/>
            <person name="Pu L.-L."/>
            <person name="Puazo M."/>
            <person name="Qin X."/>
            <person name="Quiroz J.B."/>
            <person name="Reese J."/>
            <person name="Richards S."/>
            <person name="Rives C.M."/>
            <person name="Robberts R."/>
            <person name="Ruiz S.J."/>
            <person name="Ruiz M.J."/>
            <person name="Santibanez J."/>
            <person name="Schneider B.W."/>
            <person name="Sisson I."/>
            <person name="Smith M."/>
            <person name="Sodergren E."/>
            <person name="Song X.-Z."/>
            <person name="Song B.B."/>
            <person name="Summersgill H."/>
            <person name="Thelus R."/>
            <person name="Thornton R.D."/>
            <person name="Trejos Z.Y."/>
            <person name="Usmani K."/>
            <person name="Vattathil S."/>
            <person name="Villasana D."/>
            <person name="Walker D.L."/>
            <person name="Wang S."/>
            <person name="Wang K."/>
            <person name="White C.S."/>
            <person name="Williams A.C."/>
            <person name="Williamson J."/>
            <person name="Wilson K."/>
            <person name="Woghiren I.O."/>
            <person name="Woodworth J.R."/>
            <person name="Worley K.C."/>
            <person name="Wright R.A."/>
            <person name="Wu W."/>
            <person name="Young L."/>
            <person name="Zhang L."/>
            <person name="Zhang J."/>
            <person name="Zhu Y."/>
            <person name="Muzny D.M."/>
            <person name="Weinstock G."/>
            <person name="Gibbs R.A."/>
        </authorList>
    </citation>
    <scope>NUCLEOTIDE SEQUENCE [LARGE SCALE GENOMIC DNA]</scope>
    <source>
        <strain evidence="3">LSR1</strain>
    </source>
</reference>
<keyword evidence="3" id="KW-1185">Reference proteome</keyword>
<sequence>SLAALEVTKSYLSKLQHNTTDPSLFVNTTSLENKNNASTNKQHNMMSPTSPSTTINTFLPSEVTASLENKNNVSTNQHNMMSPTSPSTTINNFLPSEVTASYSNTSNLQNLESLTAYEVFKADGLSLAESQHINDPHLYRNVKISSALLKMLTNLGPLQPVRKDLPGGEFPKSSFSGTERSFSEVYYKKETNNDTHSRQWLAYSLIVDRVYCWTCRLYGTPKAQNNIFSMTGCNDWKHLSTRLKEHESSKVHLESEISRAMYVGQSRIDLSLIRSGNTQVSKNQEIVRVLMDIILYLSKYDSAFRGHNEKLLKNDSINRGKLTFVSKDSQNAMLEALAETLRDEILQKVKNAGMFSVIIDTTTDNAKIDQLAFVIRYCSDDGEVFERLVGIDEVNDSSGKGMFDVFCELCERYGLNWRKQLIGQAYDGASNMQSELKGLRGYIQAQNPCALHTSKLDFVEAMKLVKATRNELFHLRNLGREQLLECFINEAKTFCEKFELNERNWIWKRISLKKKWMENCQMTKDQIQPKTIL</sequence>
<reference evidence="2" key="2">
    <citation type="submission" date="2022-06" db="UniProtKB">
        <authorList>
            <consortium name="EnsemblMetazoa"/>
        </authorList>
    </citation>
    <scope>IDENTIFICATION</scope>
</reference>
<dbReference type="PANTHER" id="PTHR45749:SF21">
    <property type="entry name" value="DUF4371 DOMAIN-CONTAINING PROTEIN"/>
    <property type="match status" value="1"/>
</dbReference>
<evidence type="ECO:0000313" key="2">
    <source>
        <dbReference type="EnsemblMetazoa" id="XP_008182269.2"/>
    </source>
</evidence>
<protein>
    <recommendedName>
        <fullName evidence="1">DUF4371 domain-containing protein</fullName>
    </recommendedName>
</protein>
<dbReference type="OrthoDB" id="8551997at2759"/>
<evidence type="ECO:0000313" key="3">
    <source>
        <dbReference type="Proteomes" id="UP000007819"/>
    </source>
</evidence>
<name>A0A8R2B581_ACYPI</name>
<dbReference type="EnsemblMetazoa" id="XM_008184047.2">
    <property type="protein sequence ID" value="XP_008182269.2"/>
    <property type="gene ID" value="LOC103309193"/>
</dbReference>
<dbReference type="KEGG" id="api:103309193"/>
<dbReference type="Pfam" id="PF14291">
    <property type="entry name" value="DUF4371"/>
    <property type="match status" value="1"/>
</dbReference>
<accession>A0A8R2B581</accession>
<dbReference type="GeneID" id="103309193"/>
<dbReference type="RefSeq" id="XP_008182269.2">
    <property type="nucleotide sequence ID" value="XM_008184047.2"/>
</dbReference>
<organism evidence="2 3">
    <name type="scientific">Acyrthosiphon pisum</name>
    <name type="common">Pea aphid</name>
    <dbReference type="NCBI Taxonomy" id="7029"/>
    <lineage>
        <taxon>Eukaryota</taxon>
        <taxon>Metazoa</taxon>
        <taxon>Ecdysozoa</taxon>
        <taxon>Arthropoda</taxon>
        <taxon>Hexapoda</taxon>
        <taxon>Insecta</taxon>
        <taxon>Pterygota</taxon>
        <taxon>Neoptera</taxon>
        <taxon>Paraneoptera</taxon>
        <taxon>Hemiptera</taxon>
        <taxon>Sternorrhyncha</taxon>
        <taxon>Aphidomorpha</taxon>
        <taxon>Aphidoidea</taxon>
        <taxon>Aphididae</taxon>
        <taxon>Macrosiphini</taxon>
        <taxon>Acyrthosiphon</taxon>
    </lineage>
</organism>
<dbReference type="InterPro" id="IPR025398">
    <property type="entry name" value="DUF4371"/>
</dbReference>
<dbReference type="AlphaFoldDB" id="A0A8R2B581"/>
<feature type="domain" description="DUF4371" evidence="1">
    <location>
        <begin position="324"/>
        <end position="438"/>
    </location>
</feature>
<proteinExistence type="predicted"/>
<dbReference type="Proteomes" id="UP000007819">
    <property type="component" value="Unassembled WGS sequence"/>
</dbReference>
<dbReference type="PANTHER" id="PTHR45749">
    <property type="match status" value="1"/>
</dbReference>
<evidence type="ECO:0000259" key="1">
    <source>
        <dbReference type="Pfam" id="PF14291"/>
    </source>
</evidence>